<evidence type="ECO:0008006" key="10">
    <source>
        <dbReference type="Google" id="ProtNLM"/>
    </source>
</evidence>
<protein>
    <recommendedName>
        <fullName evidence="10">Permease</fullName>
    </recommendedName>
</protein>
<feature type="transmembrane region" description="Helical" evidence="7">
    <location>
        <begin position="324"/>
        <end position="343"/>
    </location>
</feature>
<accession>A0A1M6J6C8</accession>
<dbReference type="Proteomes" id="UP000183994">
    <property type="component" value="Unassembled WGS sequence"/>
</dbReference>
<dbReference type="InterPro" id="IPR052923">
    <property type="entry name" value="UPF0718"/>
</dbReference>
<evidence type="ECO:0000256" key="7">
    <source>
        <dbReference type="SAM" id="Phobius"/>
    </source>
</evidence>
<keyword evidence="9" id="KW-1185">Reference proteome</keyword>
<comment type="subcellular location">
    <subcellularLocation>
        <location evidence="1">Cell membrane</location>
        <topology evidence="1">Multi-pass membrane protein</topology>
    </subcellularLocation>
</comment>
<dbReference type="STRING" id="1121393.SAMN02745216_01637"/>
<keyword evidence="3" id="KW-1003">Cell membrane</keyword>
<sequence>MEKPAIHLTPIHPACGHVHAEPRSGRAGLWIQGLFLFTAVLFFILWGRREGFQTFSIIFSSIVLEAFPFMLLGALIGGLIEVFAPREKIANLLPNRPVLTIFLAAGLGLIFPVCECAIVPVVRRLVKKGLPLGAAVAYLLGGPIVNPLAAASTLAAYGMMWKVAMIRLFLGFAIASAAGILMDMFFTREQAILPENHVGCDGCHGSHDGGGFFHRLRAGLVHGAEDFFDIGRFLIIGAFVAALMQTMISRDLFAAAVGVPVFSILLMMVLAVVLSLCSEADAFVAASFRFTGMPFSAQMAFMVLGPMLDIKLVLMYLSLFKKRAIITLSALTAALVFFSLLVMEYVSL</sequence>
<feature type="transmembrane region" description="Helical" evidence="7">
    <location>
        <begin position="58"/>
        <end position="80"/>
    </location>
</feature>
<dbReference type="PANTHER" id="PTHR34184">
    <property type="entry name" value="UPF0718 PROTEIN YCGR"/>
    <property type="match status" value="1"/>
</dbReference>
<evidence type="ECO:0000256" key="1">
    <source>
        <dbReference type="ARBA" id="ARBA00004651"/>
    </source>
</evidence>
<proteinExistence type="inferred from homology"/>
<name>A0A1M6J6C8_9BACT</name>
<dbReference type="InterPro" id="IPR005524">
    <property type="entry name" value="DUF318"/>
</dbReference>
<dbReference type="PANTHER" id="PTHR34184:SF4">
    <property type="entry name" value="UPF0718 PROTEIN YCGR"/>
    <property type="match status" value="1"/>
</dbReference>
<evidence type="ECO:0000256" key="4">
    <source>
        <dbReference type="ARBA" id="ARBA00022692"/>
    </source>
</evidence>
<feature type="transmembrane region" description="Helical" evidence="7">
    <location>
        <begin position="252"/>
        <end position="275"/>
    </location>
</feature>
<organism evidence="8 9">
    <name type="scientific">Desulfatibacillum alkenivorans DSM 16219</name>
    <dbReference type="NCBI Taxonomy" id="1121393"/>
    <lineage>
        <taxon>Bacteria</taxon>
        <taxon>Pseudomonadati</taxon>
        <taxon>Thermodesulfobacteriota</taxon>
        <taxon>Desulfobacteria</taxon>
        <taxon>Desulfobacterales</taxon>
        <taxon>Desulfatibacillaceae</taxon>
        <taxon>Desulfatibacillum</taxon>
    </lineage>
</organism>
<evidence type="ECO:0000256" key="3">
    <source>
        <dbReference type="ARBA" id="ARBA00022475"/>
    </source>
</evidence>
<evidence type="ECO:0000256" key="5">
    <source>
        <dbReference type="ARBA" id="ARBA00022989"/>
    </source>
</evidence>
<dbReference type="AlphaFoldDB" id="A0A1M6J6C8"/>
<dbReference type="RefSeq" id="WP_083610868.1">
    <property type="nucleotide sequence ID" value="NZ_FQZU01000007.1"/>
</dbReference>
<dbReference type="EMBL" id="FQZU01000007">
    <property type="protein sequence ID" value="SHJ42263.1"/>
    <property type="molecule type" value="Genomic_DNA"/>
</dbReference>
<feature type="transmembrane region" description="Helical" evidence="7">
    <location>
        <begin position="134"/>
        <end position="158"/>
    </location>
</feature>
<keyword evidence="4 7" id="KW-0812">Transmembrane</keyword>
<keyword evidence="6 7" id="KW-0472">Membrane</keyword>
<evidence type="ECO:0000313" key="8">
    <source>
        <dbReference type="EMBL" id="SHJ42263.1"/>
    </source>
</evidence>
<feature type="transmembrane region" description="Helical" evidence="7">
    <location>
        <begin position="27"/>
        <end position="46"/>
    </location>
</feature>
<gene>
    <name evidence="8" type="ORF">SAMN02745216_01637</name>
</gene>
<evidence type="ECO:0000256" key="6">
    <source>
        <dbReference type="ARBA" id="ARBA00023136"/>
    </source>
</evidence>
<dbReference type="GO" id="GO:0005886">
    <property type="term" value="C:plasma membrane"/>
    <property type="evidence" value="ECO:0007669"/>
    <property type="project" value="UniProtKB-SubCell"/>
</dbReference>
<comment type="similarity">
    <text evidence="2">Belongs to the UPF0718 family.</text>
</comment>
<feature type="transmembrane region" description="Helical" evidence="7">
    <location>
        <begin position="100"/>
        <end position="122"/>
    </location>
</feature>
<feature type="transmembrane region" description="Helical" evidence="7">
    <location>
        <begin position="164"/>
        <end position="186"/>
    </location>
</feature>
<evidence type="ECO:0000313" key="9">
    <source>
        <dbReference type="Proteomes" id="UP000183994"/>
    </source>
</evidence>
<dbReference type="OrthoDB" id="9810876at2"/>
<reference evidence="9" key="1">
    <citation type="submission" date="2016-11" db="EMBL/GenBank/DDBJ databases">
        <authorList>
            <person name="Varghese N."/>
            <person name="Submissions S."/>
        </authorList>
    </citation>
    <scope>NUCLEOTIDE SEQUENCE [LARGE SCALE GENOMIC DNA]</scope>
    <source>
        <strain evidence="9">DSM 16219</strain>
    </source>
</reference>
<feature type="transmembrane region" description="Helical" evidence="7">
    <location>
        <begin position="295"/>
        <end position="317"/>
    </location>
</feature>
<dbReference type="Pfam" id="PF03773">
    <property type="entry name" value="ArsP_1"/>
    <property type="match status" value="1"/>
</dbReference>
<keyword evidence="5 7" id="KW-1133">Transmembrane helix</keyword>
<evidence type="ECO:0000256" key="2">
    <source>
        <dbReference type="ARBA" id="ARBA00006386"/>
    </source>
</evidence>